<name>A0AAN9TGM7_9HEMI</name>
<dbReference type="InterPro" id="IPR004875">
    <property type="entry name" value="DDE_SF_endonuclease_dom"/>
</dbReference>
<dbReference type="GO" id="GO:0005634">
    <property type="term" value="C:nucleus"/>
    <property type="evidence" value="ECO:0007669"/>
    <property type="project" value="TreeGrafter"/>
</dbReference>
<evidence type="ECO:0000313" key="2">
    <source>
        <dbReference type="EMBL" id="KAK7591088.1"/>
    </source>
</evidence>
<protein>
    <recommendedName>
        <fullName evidence="1">DDE-1 domain-containing protein</fullName>
    </recommendedName>
</protein>
<dbReference type="EMBL" id="JBBCAQ010000022">
    <property type="protein sequence ID" value="KAK7591088.1"/>
    <property type="molecule type" value="Genomic_DNA"/>
</dbReference>
<dbReference type="AlphaFoldDB" id="A0AAN9TGM7"/>
<dbReference type="Pfam" id="PF03184">
    <property type="entry name" value="DDE_1"/>
    <property type="match status" value="1"/>
</dbReference>
<feature type="domain" description="DDE-1" evidence="1">
    <location>
        <begin position="98"/>
        <end position="262"/>
    </location>
</feature>
<organism evidence="2 3">
    <name type="scientific">Parthenolecanium corni</name>
    <dbReference type="NCBI Taxonomy" id="536013"/>
    <lineage>
        <taxon>Eukaryota</taxon>
        <taxon>Metazoa</taxon>
        <taxon>Ecdysozoa</taxon>
        <taxon>Arthropoda</taxon>
        <taxon>Hexapoda</taxon>
        <taxon>Insecta</taxon>
        <taxon>Pterygota</taxon>
        <taxon>Neoptera</taxon>
        <taxon>Paraneoptera</taxon>
        <taxon>Hemiptera</taxon>
        <taxon>Sternorrhyncha</taxon>
        <taxon>Coccoidea</taxon>
        <taxon>Coccidae</taxon>
        <taxon>Parthenolecanium</taxon>
    </lineage>
</organism>
<dbReference type="Proteomes" id="UP001367676">
    <property type="component" value="Unassembled WGS sequence"/>
</dbReference>
<comment type="caution">
    <text evidence="2">The sequence shown here is derived from an EMBL/GenBank/DDBJ whole genome shotgun (WGS) entry which is preliminary data.</text>
</comment>
<evidence type="ECO:0000313" key="3">
    <source>
        <dbReference type="Proteomes" id="UP001367676"/>
    </source>
</evidence>
<dbReference type="InterPro" id="IPR050863">
    <property type="entry name" value="CenT-Element_Derived"/>
</dbReference>
<keyword evidence="3" id="KW-1185">Reference proteome</keyword>
<evidence type="ECO:0000259" key="1">
    <source>
        <dbReference type="Pfam" id="PF03184"/>
    </source>
</evidence>
<sequence>MSRRAISLEKKKRDIIAKIESGPGSKGFDQDAKYFLEKLRASLLLLIWTCNKTGHHFERVTKMLTFLMVMKQAFFSKLIPDKTFRLKGETCADGKLSKERLTVFVVANMSGTEKRPLLVIGKPRNPGCFKNVRNLPVDYKNNTKAWMTSSIFKAALTSWDAKLRRKKRKILLLVDNCPSHCEVDLEYIRLVFLPPNTTSVMQPMVQGIIKCLKGYYRKLLVLKIIADLELKKETSIAVLDAVLMLHQSWNEEVSTSTIANCFRHSGLSDQAPSSAPADFDIANQLQTILPLATSTSVNISDHLVIDDEINTAATLTEDEIVANIQKTCDNQEEETDTEDTFGNAPSAAQARAALQTLLQFCILNEETTYIPTLKNLETKFNSTLLTRCRQSTIDDF</sequence>
<gene>
    <name evidence="2" type="ORF">V9T40_002701</name>
</gene>
<proteinExistence type="predicted"/>
<dbReference type="PANTHER" id="PTHR19303">
    <property type="entry name" value="TRANSPOSON"/>
    <property type="match status" value="1"/>
</dbReference>
<reference evidence="2 3" key="1">
    <citation type="submission" date="2024-03" db="EMBL/GenBank/DDBJ databases">
        <title>Adaptation during the transition from Ophiocordyceps entomopathogen to insect associate is accompanied by gene loss and intensified selection.</title>
        <authorList>
            <person name="Ward C.M."/>
            <person name="Onetto C.A."/>
            <person name="Borneman A.R."/>
        </authorList>
    </citation>
    <scope>NUCLEOTIDE SEQUENCE [LARGE SCALE GENOMIC DNA]</scope>
    <source>
        <strain evidence="2">AWRI1</strain>
        <tissue evidence="2">Single Adult Female</tissue>
    </source>
</reference>
<accession>A0AAN9TGM7</accession>
<dbReference type="PANTHER" id="PTHR19303:SF73">
    <property type="entry name" value="PROTEIN PDC2"/>
    <property type="match status" value="1"/>
</dbReference>
<dbReference type="GO" id="GO:0003677">
    <property type="term" value="F:DNA binding"/>
    <property type="evidence" value="ECO:0007669"/>
    <property type="project" value="TreeGrafter"/>
</dbReference>